<feature type="domain" description="4Fe-4S ferredoxin-type" evidence="7">
    <location>
        <begin position="42"/>
        <end position="61"/>
    </location>
</feature>
<organism evidence="8 9">
    <name type="scientific">Pelotomaculum thermopropionicum (strain DSM 13744 / JCM 10971 / SI)</name>
    <dbReference type="NCBI Taxonomy" id="370438"/>
    <lineage>
        <taxon>Bacteria</taxon>
        <taxon>Bacillati</taxon>
        <taxon>Bacillota</taxon>
        <taxon>Clostridia</taxon>
        <taxon>Eubacteriales</taxon>
        <taxon>Desulfotomaculaceae</taxon>
        <taxon>Pelotomaculum</taxon>
    </lineage>
</organism>
<keyword evidence="4" id="KW-0249">Electron transport</keyword>
<keyword evidence="9" id="KW-1185">Reference proteome</keyword>
<dbReference type="SUPFAM" id="SSF46548">
    <property type="entry name" value="alpha-helical ferredoxin"/>
    <property type="match status" value="1"/>
</dbReference>
<accession>A5D4H4</accession>
<dbReference type="KEGG" id="pth:PTH_0691"/>
<evidence type="ECO:0000256" key="5">
    <source>
        <dbReference type="ARBA" id="ARBA00023004"/>
    </source>
</evidence>
<evidence type="ECO:0000313" key="9">
    <source>
        <dbReference type="Proteomes" id="UP000006556"/>
    </source>
</evidence>
<dbReference type="GO" id="GO:0051539">
    <property type="term" value="F:4 iron, 4 sulfur cluster binding"/>
    <property type="evidence" value="ECO:0007669"/>
    <property type="project" value="UniProtKB-KW"/>
</dbReference>
<feature type="domain" description="4Fe-4S ferredoxin-type" evidence="7">
    <location>
        <begin position="110"/>
        <end position="140"/>
    </location>
</feature>
<keyword evidence="5" id="KW-0408">Iron</keyword>
<dbReference type="PROSITE" id="PS51379">
    <property type="entry name" value="4FE4S_FER_2"/>
    <property type="match status" value="2"/>
</dbReference>
<protein>
    <recommendedName>
        <fullName evidence="7">4Fe-4S ferredoxin-type domain-containing protein</fullName>
    </recommendedName>
</protein>
<dbReference type="Pfam" id="PF02754">
    <property type="entry name" value="CCG"/>
    <property type="match status" value="1"/>
</dbReference>
<dbReference type="Gene3D" id="1.10.1060.10">
    <property type="entry name" value="Alpha-helical ferredoxin"/>
    <property type="match status" value="1"/>
</dbReference>
<keyword evidence="3" id="KW-0479">Metal-binding</keyword>
<dbReference type="Pfam" id="PF13183">
    <property type="entry name" value="Fer4_8"/>
    <property type="match status" value="1"/>
</dbReference>
<dbReference type="GO" id="GO:0016491">
    <property type="term" value="F:oxidoreductase activity"/>
    <property type="evidence" value="ECO:0007669"/>
    <property type="project" value="UniProtKB-ARBA"/>
</dbReference>
<gene>
    <name evidence="8" type="ordered locus">PTH_0691</name>
</gene>
<dbReference type="PANTHER" id="PTHR43551:SF1">
    <property type="entry name" value="HETERODISULFIDE REDUCTASE"/>
    <property type="match status" value="1"/>
</dbReference>
<reference evidence="9" key="1">
    <citation type="journal article" date="2008" name="Genome Res.">
        <title>The genome of Pelotomaculum thermopropionicum reveals niche-associated evolution in anaerobic microbiota.</title>
        <authorList>
            <person name="Kosaka T."/>
            <person name="Kato S."/>
            <person name="Shimoyama T."/>
            <person name="Ishii S."/>
            <person name="Abe T."/>
            <person name="Watanabe K."/>
        </authorList>
    </citation>
    <scope>NUCLEOTIDE SEQUENCE [LARGE SCALE GENOMIC DNA]</scope>
    <source>
        <strain evidence="9">DSM 13744 / JCM 10971 / SI</strain>
    </source>
</reference>
<dbReference type="InterPro" id="IPR009051">
    <property type="entry name" value="Helical_ferredxn"/>
</dbReference>
<evidence type="ECO:0000259" key="7">
    <source>
        <dbReference type="PROSITE" id="PS51379"/>
    </source>
</evidence>
<dbReference type="STRING" id="370438.PTH_0691"/>
<evidence type="ECO:0000256" key="4">
    <source>
        <dbReference type="ARBA" id="ARBA00022982"/>
    </source>
</evidence>
<dbReference type="HOGENOM" id="CLU_023081_6_0_9"/>
<evidence type="ECO:0000313" key="8">
    <source>
        <dbReference type="EMBL" id="BAF58872.1"/>
    </source>
</evidence>
<sequence length="443" mass="49301">MRIPLHMAKEKELKDAGMVMVPPESLPRQLLAEVGNMVRSSRTVRVMLETCTRCGACAAACHSYLGTGDSCNIPALRADLLRNFYHRHFTLTGRLASWLTGRRTDVNEEIERWIDYSYQCNLCRRCAYYCPFGVDTAEIVMAMRYILARVGFVPRFYAVIVANLLKAGNNSGMLKPAVLDCCQFLEEELKEETGLDIKIPVDKPQADILYVPSSTEFTHNVDTLLGVAKVFHALGLNWTISSAMTEAANYGMFIDLDVLKLHNRRIVDAAREAGAALVVMGECGHAWRVARMFSEGANGNIPFKIMHVLELAAQNLDKLTLEKAKMRVTLHDPCNYARAGGIADAPRQILQACVTDFVEMTPNREMNYCCGGGSGMLMDEMMEVRMKLAKMKAEQLRALGRLDALAAPCATCKAQLPHVVRHYKLDIARVTGVMEILGQCLKL</sequence>
<keyword evidence="2" id="KW-0004">4Fe-4S</keyword>
<dbReference type="InterPro" id="IPR017900">
    <property type="entry name" value="4Fe4S_Fe_S_CS"/>
</dbReference>
<dbReference type="Proteomes" id="UP000006556">
    <property type="component" value="Chromosome"/>
</dbReference>
<evidence type="ECO:0000256" key="2">
    <source>
        <dbReference type="ARBA" id="ARBA00022485"/>
    </source>
</evidence>
<keyword evidence="1" id="KW-0813">Transport</keyword>
<evidence type="ECO:0000256" key="3">
    <source>
        <dbReference type="ARBA" id="ARBA00022723"/>
    </source>
</evidence>
<evidence type="ECO:0000256" key="1">
    <source>
        <dbReference type="ARBA" id="ARBA00022448"/>
    </source>
</evidence>
<evidence type="ECO:0000256" key="6">
    <source>
        <dbReference type="ARBA" id="ARBA00023014"/>
    </source>
</evidence>
<dbReference type="PROSITE" id="PS00198">
    <property type="entry name" value="4FE4S_FER_1"/>
    <property type="match status" value="1"/>
</dbReference>
<dbReference type="eggNOG" id="COG0247">
    <property type="taxonomic scope" value="Bacteria"/>
</dbReference>
<dbReference type="PANTHER" id="PTHR43551">
    <property type="entry name" value="FUMARATE REDUCTASE IRON-SULFUR SUBUNIT"/>
    <property type="match status" value="1"/>
</dbReference>
<keyword evidence="6" id="KW-0411">Iron-sulfur</keyword>
<dbReference type="InterPro" id="IPR017896">
    <property type="entry name" value="4Fe4S_Fe-S-bd"/>
</dbReference>
<name>A5D4H4_PELTS</name>
<dbReference type="eggNOG" id="COG0479">
    <property type="taxonomic scope" value="Bacteria"/>
</dbReference>
<dbReference type="EMBL" id="AP009389">
    <property type="protein sequence ID" value="BAF58872.1"/>
    <property type="molecule type" value="Genomic_DNA"/>
</dbReference>
<proteinExistence type="predicted"/>
<dbReference type="InterPro" id="IPR004017">
    <property type="entry name" value="Cys_rich_dom"/>
</dbReference>
<dbReference type="AlphaFoldDB" id="A5D4H4"/>
<dbReference type="GO" id="GO:0046872">
    <property type="term" value="F:metal ion binding"/>
    <property type="evidence" value="ECO:0007669"/>
    <property type="project" value="UniProtKB-KW"/>
</dbReference>